<evidence type="ECO:0000256" key="10">
    <source>
        <dbReference type="ARBA" id="ARBA00048954"/>
    </source>
</evidence>
<dbReference type="EC" id="5.6.2.3" evidence="11 12"/>
<dbReference type="PANTHER" id="PTHR30153">
    <property type="entry name" value="REPLICATIVE DNA HELICASE DNAB"/>
    <property type="match status" value="1"/>
</dbReference>
<keyword evidence="6 12" id="KW-0347">Helicase</keyword>
<evidence type="ECO:0000313" key="15">
    <source>
        <dbReference type="Proteomes" id="UP000177690"/>
    </source>
</evidence>
<comment type="function">
    <text evidence="12">The main replicative DNA helicase, it participates in initiation and elongation during chromosome replication. Travels ahead of the DNA replisome, separating dsDNA into templates for DNA synthesis. A processive ATP-dependent 5'-3' DNA helicase it has DNA-dependent ATPase activity.</text>
</comment>
<name>A0A1G1ZRV9_9BACT</name>
<dbReference type="PROSITE" id="PS51199">
    <property type="entry name" value="SF4_HELICASE"/>
    <property type="match status" value="1"/>
</dbReference>
<dbReference type="Gene3D" id="3.40.50.300">
    <property type="entry name" value="P-loop containing nucleotide triphosphate hydrolases"/>
    <property type="match status" value="1"/>
</dbReference>
<dbReference type="Pfam" id="PF00772">
    <property type="entry name" value="DnaB"/>
    <property type="match status" value="1"/>
</dbReference>
<evidence type="ECO:0000256" key="9">
    <source>
        <dbReference type="ARBA" id="ARBA00023235"/>
    </source>
</evidence>
<dbReference type="SUPFAM" id="SSF52540">
    <property type="entry name" value="P-loop containing nucleoside triphosphate hydrolases"/>
    <property type="match status" value="1"/>
</dbReference>
<evidence type="ECO:0000256" key="8">
    <source>
        <dbReference type="ARBA" id="ARBA00023125"/>
    </source>
</evidence>
<dbReference type="EMBL" id="MHJL01000034">
    <property type="protein sequence ID" value="OGY66856.1"/>
    <property type="molecule type" value="Genomic_DNA"/>
</dbReference>
<keyword evidence="7 12" id="KW-0067">ATP-binding</keyword>
<dbReference type="SUPFAM" id="SSF48024">
    <property type="entry name" value="N-terminal domain of DnaB helicase"/>
    <property type="match status" value="1"/>
</dbReference>
<evidence type="ECO:0000256" key="7">
    <source>
        <dbReference type="ARBA" id="ARBA00022840"/>
    </source>
</evidence>
<evidence type="ECO:0000313" key="14">
    <source>
        <dbReference type="EMBL" id="OGY66856.1"/>
    </source>
</evidence>
<gene>
    <name evidence="14" type="ORF">A3I24_04175</name>
</gene>
<dbReference type="InterPro" id="IPR036185">
    <property type="entry name" value="DNA_heli_DnaB-like_N_sf"/>
</dbReference>
<keyword evidence="5 12" id="KW-0378">Hydrolase</keyword>
<dbReference type="Pfam" id="PF03796">
    <property type="entry name" value="DnaB_C"/>
    <property type="match status" value="1"/>
</dbReference>
<organism evidence="14 15">
    <name type="scientific">Candidatus Harrisonbacteria bacterium RIFCSPLOWO2_02_FULL_41_13b</name>
    <dbReference type="NCBI Taxonomy" id="1798409"/>
    <lineage>
        <taxon>Bacteria</taxon>
        <taxon>Candidatus Harrisoniibacteriota</taxon>
    </lineage>
</organism>
<comment type="catalytic activity">
    <reaction evidence="10 12">
        <text>ATP + H2O = ADP + phosphate + H(+)</text>
        <dbReference type="Rhea" id="RHEA:13065"/>
        <dbReference type="ChEBI" id="CHEBI:15377"/>
        <dbReference type="ChEBI" id="CHEBI:15378"/>
        <dbReference type="ChEBI" id="CHEBI:30616"/>
        <dbReference type="ChEBI" id="CHEBI:43474"/>
        <dbReference type="ChEBI" id="CHEBI:456216"/>
        <dbReference type="EC" id="5.6.2.3"/>
    </reaction>
</comment>
<dbReference type="GO" id="GO:0006269">
    <property type="term" value="P:DNA replication, synthesis of primer"/>
    <property type="evidence" value="ECO:0007669"/>
    <property type="project" value="UniProtKB-UniRule"/>
</dbReference>
<dbReference type="STRING" id="1798409.A3I24_04175"/>
<evidence type="ECO:0000256" key="12">
    <source>
        <dbReference type="RuleBase" id="RU362085"/>
    </source>
</evidence>
<evidence type="ECO:0000256" key="2">
    <source>
        <dbReference type="ARBA" id="ARBA00022515"/>
    </source>
</evidence>
<dbReference type="GO" id="GO:0016887">
    <property type="term" value="F:ATP hydrolysis activity"/>
    <property type="evidence" value="ECO:0007669"/>
    <property type="project" value="RHEA"/>
</dbReference>
<proteinExistence type="inferred from homology"/>
<reference evidence="14 15" key="1">
    <citation type="journal article" date="2016" name="Nat. Commun.">
        <title>Thousands of microbial genomes shed light on interconnected biogeochemical processes in an aquifer system.</title>
        <authorList>
            <person name="Anantharaman K."/>
            <person name="Brown C.T."/>
            <person name="Hug L.A."/>
            <person name="Sharon I."/>
            <person name="Castelle C.J."/>
            <person name="Probst A.J."/>
            <person name="Thomas B.C."/>
            <person name="Singh A."/>
            <person name="Wilkins M.J."/>
            <person name="Karaoz U."/>
            <person name="Brodie E.L."/>
            <person name="Williams K.H."/>
            <person name="Hubbard S.S."/>
            <person name="Banfield J.F."/>
        </authorList>
    </citation>
    <scope>NUCLEOTIDE SEQUENCE [LARGE SCALE GENOMIC DNA]</scope>
</reference>
<keyword evidence="2 12" id="KW-0639">Primosome</keyword>
<evidence type="ECO:0000259" key="13">
    <source>
        <dbReference type="PROSITE" id="PS51199"/>
    </source>
</evidence>
<evidence type="ECO:0000256" key="4">
    <source>
        <dbReference type="ARBA" id="ARBA00022741"/>
    </source>
</evidence>
<evidence type="ECO:0000256" key="3">
    <source>
        <dbReference type="ARBA" id="ARBA00022705"/>
    </source>
</evidence>
<comment type="caution">
    <text evidence="14">The sequence shown here is derived from an EMBL/GenBank/DDBJ whole genome shotgun (WGS) entry which is preliminary data.</text>
</comment>
<dbReference type="FunFam" id="1.10.860.10:FF:000001">
    <property type="entry name" value="Replicative DNA helicase"/>
    <property type="match status" value="1"/>
</dbReference>
<protein>
    <recommendedName>
        <fullName evidence="11 12">Replicative DNA helicase</fullName>
        <ecNumber evidence="11 12">5.6.2.3</ecNumber>
    </recommendedName>
</protein>
<evidence type="ECO:0000256" key="1">
    <source>
        <dbReference type="ARBA" id="ARBA00008428"/>
    </source>
</evidence>
<dbReference type="InterPro" id="IPR016136">
    <property type="entry name" value="DNA_helicase_N/primase_C"/>
</dbReference>
<evidence type="ECO:0000256" key="11">
    <source>
        <dbReference type="NCBIfam" id="TIGR00665"/>
    </source>
</evidence>
<dbReference type="GO" id="GO:0005829">
    <property type="term" value="C:cytosol"/>
    <property type="evidence" value="ECO:0007669"/>
    <property type="project" value="TreeGrafter"/>
</dbReference>
<dbReference type="NCBIfam" id="TIGR00665">
    <property type="entry name" value="DnaB"/>
    <property type="match status" value="1"/>
</dbReference>
<dbReference type="Gene3D" id="1.10.860.10">
    <property type="entry name" value="DNAb Helicase, Chain A"/>
    <property type="match status" value="1"/>
</dbReference>
<dbReference type="GO" id="GO:0003677">
    <property type="term" value="F:DNA binding"/>
    <property type="evidence" value="ECO:0007669"/>
    <property type="project" value="UniProtKB-UniRule"/>
</dbReference>
<keyword evidence="4 12" id="KW-0547">Nucleotide-binding</keyword>
<feature type="domain" description="SF4 helicase" evidence="13">
    <location>
        <begin position="179"/>
        <end position="446"/>
    </location>
</feature>
<keyword evidence="9" id="KW-0413">Isomerase</keyword>
<dbReference type="InterPro" id="IPR007694">
    <property type="entry name" value="DNA_helicase_DnaB-like_C"/>
</dbReference>
<dbReference type="GO" id="GO:1990077">
    <property type="term" value="C:primosome complex"/>
    <property type="evidence" value="ECO:0007669"/>
    <property type="project" value="UniProtKB-UniRule"/>
</dbReference>
<dbReference type="InterPro" id="IPR007693">
    <property type="entry name" value="DNA_helicase_DnaB-like_N"/>
</dbReference>
<dbReference type="CDD" id="cd00984">
    <property type="entry name" value="DnaB_C"/>
    <property type="match status" value="1"/>
</dbReference>
<accession>A0A1G1ZRV9</accession>
<dbReference type="PANTHER" id="PTHR30153:SF2">
    <property type="entry name" value="REPLICATIVE DNA HELICASE"/>
    <property type="match status" value="1"/>
</dbReference>
<dbReference type="GO" id="GO:0043139">
    <property type="term" value="F:5'-3' DNA helicase activity"/>
    <property type="evidence" value="ECO:0007669"/>
    <property type="project" value="UniProtKB-EC"/>
</dbReference>
<sequence length="450" mass="50814">MSKKNLLKLPPQNIEAEQAVLGALMLDNKSIIQVADTLKAEDFYQPGHNKIYEAILKLYEKNHPVDILSVSNRLKEDKDLEEIGGASYLASLIETVPSSFHISHYADLVKEKKILRSLISAANHINEKAFDPGDDLENVLDDIEQKIFSISQNSVQQKFISVKEDLQEAYDRLEKMTEGEHELRGISTGFHELDSYLSGFQKSDLIVLGARPSLGKTAFALDIVRNIAFKEKKPIGFFSLEMSRDQVVDRLIAAEAKVPLWHLRTGRIKNETDFSLIRGALDRLSQTLIFIDDMASPNILQLRSKARRLQTEHGLSLIVVDYLQLIQPRTNSDNVVQQITEISRGLKSLAKELQVPVLAISQLSRGVEQREVKIPRLADLRDSGSIEQDSDVVMFIYRKDKSPLNPEDQNNVAEIIIAKHRNGPTGTVKLAFDQEKVSFRSIDKQHTQEN</sequence>
<comment type="similarity">
    <text evidence="1 12">Belongs to the helicase family. DnaB subfamily.</text>
</comment>
<evidence type="ECO:0000256" key="5">
    <source>
        <dbReference type="ARBA" id="ARBA00022801"/>
    </source>
</evidence>
<evidence type="ECO:0000256" key="6">
    <source>
        <dbReference type="ARBA" id="ARBA00022806"/>
    </source>
</evidence>
<keyword evidence="3 12" id="KW-0235">DNA replication</keyword>
<dbReference type="InterPro" id="IPR007692">
    <property type="entry name" value="DNA_helicase_DnaB"/>
</dbReference>
<dbReference type="InterPro" id="IPR027417">
    <property type="entry name" value="P-loop_NTPase"/>
</dbReference>
<keyword evidence="8 12" id="KW-0238">DNA-binding</keyword>
<dbReference type="Proteomes" id="UP000177690">
    <property type="component" value="Unassembled WGS sequence"/>
</dbReference>
<dbReference type="GO" id="GO:0005524">
    <property type="term" value="F:ATP binding"/>
    <property type="evidence" value="ECO:0007669"/>
    <property type="project" value="UniProtKB-UniRule"/>
</dbReference>
<dbReference type="AlphaFoldDB" id="A0A1G1ZRV9"/>